<dbReference type="EMBL" id="NKXS01004752">
    <property type="protein sequence ID" value="PIN05479.1"/>
    <property type="molecule type" value="Genomic_DNA"/>
</dbReference>
<dbReference type="PROSITE" id="PS51292">
    <property type="entry name" value="ZF_RING_CH"/>
    <property type="match status" value="1"/>
</dbReference>
<dbReference type="PANTHER" id="PTHR46214">
    <property type="entry name" value="ZINC FINGER, RING-CH-TYPE"/>
    <property type="match status" value="1"/>
</dbReference>
<dbReference type="SMART" id="SM00744">
    <property type="entry name" value="RINGv"/>
    <property type="match status" value="1"/>
</dbReference>
<name>A0A2G9GJL0_9LAMI</name>
<dbReference type="OrthoDB" id="912170at2759"/>
<dbReference type="GO" id="GO:0008270">
    <property type="term" value="F:zinc ion binding"/>
    <property type="evidence" value="ECO:0007669"/>
    <property type="project" value="UniProtKB-KW"/>
</dbReference>
<keyword evidence="2" id="KW-0863">Zinc-finger</keyword>
<keyword evidence="3" id="KW-0862">Zinc</keyword>
<dbReference type="SUPFAM" id="SSF57850">
    <property type="entry name" value="RING/U-box"/>
    <property type="match status" value="1"/>
</dbReference>
<feature type="compositionally biased region" description="Basic and acidic residues" evidence="4">
    <location>
        <begin position="8"/>
        <end position="38"/>
    </location>
</feature>
<evidence type="ECO:0000256" key="5">
    <source>
        <dbReference type="SAM" id="Phobius"/>
    </source>
</evidence>
<keyword evidence="8" id="KW-1185">Reference proteome</keyword>
<evidence type="ECO:0000313" key="8">
    <source>
        <dbReference type="Proteomes" id="UP000231279"/>
    </source>
</evidence>
<dbReference type="Pfam" id="PF12906">
    <property type="entry name" value="RINGv"/>
    <property type="match status" value="1"/>
</dbReference>
<keyword evidence="5" id="KW-0812">Transmembrane</keyword>
<protein>
    <recommendedName>
        <fullName evidence="6">RING-CH-type domain-containing protein</fullName>
    </recommendedName>
</protein>
<keyword evidence="5" id="KW-1133">Transmembrane helix</keyword>
<dbReference type="InterPro" id="IPR013083">
    <property type="entry name" value="Znf_RING/FYVE/PHD"/>
</dbReference>
<evidence type="ECO:0000256" key="4">
    <source>
        <dbReference type="SAM" id="MobiDB-lite"/>
    </source>
</evidence>
<sequence>MEAEISDEVDKNSRNQEENKKSDGEEEKREEFVVDVKGDVNNGGSRNSESSRSEKMCRICHFGSEEYEIVLLGCDCRGELGFAHLHCAEVWFAQRRDRLCEICGKTAKNITSINAEETSILVMEMRLVAASLDASRERSRRCQKSLCNFLMACLVLAFVLPWFFRGMDVF</sequence>
<dbReference type="STRING" id="429701.A0A2G9GJL0"/>
<feature type="region of interest" description="Disordered" evidence="4">
    <location>
        <begin position="1"/>
        <end position="50"/>
    </location>
</feature>
<organism evidence="7 8">
    <name type="scientific">Handroanthus impetiginosus</name>
    <dbReference type="NCBI Taxonomy" id="429701"/>
    <lineage>
        <taxon>Eukaryota</taxon>
        <taxon>Viridiplantae</taxon>
        <taxon>Streptophyta</taxon>
        <taxon>Embryophyta</taxon>
        <taxon>Tracheophyta</taxon>
        <taxon>Spermatophyta</taxon>
        <taxon>Magnoliopsida</taxon>
        <taxon>eudicotyledons</taxon>
        <taxon>Gunneridae</taxon>
        <taxon>Pentapetalae</taxon>
        <taxon>asterids</taxon>
        <taxon>lamiids</taxon>
        <taxon>Lamiales</taxon>
        <taxon>Bignoniaceae</taxon>
        <taxon>Crescentiina</taxon>
        <taxon>Tabebuia alliance</taxon>
        <taxon>Handroanthus</taxon>
    </lineage>
</organism>
<dbReference type="InterPro" id="IPR011016">
    <property type="entry name" value="Znf_RING-CH"/>
</dbReference>
<proteinExistence type="predicted"/>
<keyword evidence="1" id="KW-0479">Metal-binding</keyword>
<keyword evidence="5" id="KW-0472">Membrane</keyword>
<feature type="domain" description="RING-CH-type" evidence="6">
    <location>
        <begin position="49"/>
        <end position="110"/>
    </location>
</feature>
<evidence type="ECO:0000259" key="6">
    <source>
        <dbReference type="PROSITE" id="PS51292"/>
    </source>
</evidence>
<evidence type="ECO:0000256" key="1">
    <source>
        <dbReference type="ARBA" id="ARBA00022723"/>
    </source>
</evidence>
<evidence type="ECO:0000256" key="3">
    <source>
        <dbReference type="ARBA" id="ARBA00022833"/>
    </source>
</evidence>
<evidence type="ECO:0000256" key="2">
    <source>
        <dbReference type="ARBA" id="ARBA00022771"/>
    </source>
</evidence>
<evidence type="ECO:0000313" key="7">
    <source>
        <dbReference type="EMBL" id="PIN05479.1"/>
    </source>
</evidence>
<dbReference type="Gene3D" id="3.30.40.10">
    <property type="entry name" value="Zinc/RING finger domain, C3HC4 (zinc finger)"/>
    <property type="match status" value="1"/>
</dbReference>
<reference evidence="8" key="1">
    <citation type="journal article" date="2018" name="Gigascience">
        <title>Genome assembly of the Pink Ipe (Handroanthus impetiginosus, Bignoniaceae), a highly valued, ecologically keystone Neotropical timber forest tree.</title>
        <authorList>
            <person name="Silva-Junior O.B."/>
            <person name="Grattapaglia D."/>
            <person name="Novaes E."/>
            <person name="Collevatti R.G."/>
        </authorList>
    </citation>
    <scope>NUCLEOTIDE SEQUENCE [LARGE SCALE GENOMIC DNA]</scope>
    <source>
        <strain evidence="8">cv. UFG-1</strain>
    </source>
</reference>
<comment type="caution">
    <text evidence="7">The sequence shown here is derived from an EMBL/GenBank/DDBJ whole genome shotgun (WGS) entry which is preliminary data.</text>
</comment>
<dbReference type="Proteomes" id="UP000231279">
    <property type="component" value="Unassembled WGS sequence"/>
</dbReference>
<feature type="compositionally biased region" description="Low complexity" evidence="4">
    <location>
        <begin position="39"/>
        <end position="48"/>
    </location>
</feature>
<feature type="transmembrane region" description="Helical" evidence="5">
    <location>
        <begin position="146"/>
        <end position="164"/>
    </location>
</feature>
<gene>
    <name evidence="7" type="ORF">CDL12_21987</name>
</gene>
<dbReference type="PANTHER" id="PTHR46214:SF40">
    <property type="entry name" value="E3 UBIQUITIN-PROTEIN LIGASE MARCH8-LIKE"/>
    <property type="match status" value="1"/>
</dbReference>
<dbReference type="AlphaFoldDB" id="A0A2G9GJL0"/>
<accession>A0A2G9GJL0</accession>